<dbReference type="AlphaFoldDB" id="A0A9W9ZV49"/>
<evidence type="ECO:0000313" key="2">
    <source>
        <dbReference type="Proteomes" id="UP001163046"/>
    </source>
</evidence>
<organism evidence="1 2">
    <name type="scientific">Desmophyllum pertusum</name>
    <dbReference type="NCBI Taxonomy" id="174260"/>
    <lineage>
        <taxon>Eukaryota</taxon>
        <taxon>Metazoa</taxon>
        <taxon>Cnidaria</taxon>
        <taxon>Anthozoa</taxon>
        <taxon>Hexacorallia</taxon>
        <taxon>Scleractinia</taxon>
        <taxon>Caryophylliina</taxon>
        <taxon>Caryophylliidae</taxon>
        <taxon>Desmophyllum</taxon>
    </lineage>
</organism>
<evidence type="ECO:0000313" key="1">
    <source>
        <dbReference type="EMBL" id="KAJ7388292.1"/>
    </source>
</evidence>
<protein>
    <submittedName>
        <fullName evidence="1">Uncharacterized protein</fullName>
    </submittedName>
</protein>
<dbReference type="EMBL" id="MU825510">
    <property type="protein sequence ID" value="KAJ7388292.1"/>
    <property type="molecule type" value="Genomic_DNA"/>
</dbReference>
<dbReference type="OrthoDB" id="5962960at2759"/>
<accession>A0A9W9ZV49</accession>
<dbReference type="Proteomes" id="UP001163046">
    <property type="component" value="Unassembled WGS sequence"/>
</dbReference>
<comment type="caution">
    <text evidence="1">The sequence shown here is derived from an EMBL/GenBank/DDBJ whole genome shotgun (WGS) entry which is preliminary data.</text>
</comment>
<sequence>MLITIPPFDKVAGRASLLILSETLVILAYTILSHSKYCRKLRQVVSSAWQLVDLQGIIKEDNLGHDGTVLVLIAKFSPSPTDVKYFCTSSTQVITKNTFVKMEPSPTDSLSVVSHHFATCFKIRLPGATALDPHSLQTCNKMELVLLSGGKIIHPQVNSDFAERRFHQDSPEAKKSRLKQFQCHGLPQVRHMSVRLFRGGTLQRFVTGAPIPGADWQSSKFCVAMPLLSTGKPRVCKPQPTLVCA</sequence>
<gene>
    <name evidence="1" type="ORF">OS493_038705</name>
</gene>
<proteinExistence type="predicted"/>
<keyword evidence="2" id="KW-1185">Reference proteome</keyword>
<reference evidence="1" key="1">
    <citation type="submission" date="2023-01" db="EMBL/GenBank/DDBJ databases">
        <title>Genome assembly of the deep-sea coral Lophelia pertusa.</title>
        <authorList>
            <person name="Herrera S."/>
            <person name="Cordes E."/>
        </authorList>
    </citation>
    <scope>NUCLEOTIDE SEQUENCE</scope>
    <source>
        <strain evidence="1">USNM1676648</strain>
        <tissue evidence="1">Polyp</tissue>
    </source>
</reference>
<name>A0A9W9ZV49_9CNID</name>